<dbReference type="STRING" id="42253.NITMOv2_3460"/>
<dbReference type="EMBL" id="CP011801">
    <property type="protein sequence ID" value="ALA59852.1"/>
    <property type="molecule type" value="Genomic_DNA"/>
</dbReference>
<gene>
    <name evidence="2" type="ORF">NITMOv2_3460</name>
</gene>
<keyword evidence="1" id="KW-0812">Transmembrane</keyword>
<sequence>MVPAMPIAASTSCWLRLGLASVYLMLALFLSPLLLQHELALPSDSHHSESDVCAWLDHVAGTSLQSAHPELTMTPGVAPVQLPYQAPLCSIPLFSDPSRGPPALI</sequence>
<feature type="transmembrane region" description="Helical" evidence="1">
    <location>
        <begin position="14"/>
        <end position="35"/>
    </location>
</feature>
<proteinExistence type="predicted"/>
<keyword evidence="3" id="KW-1185">Reference proteome</keyword>
<evidence type="ECO:0000313" key="2">
    <source>
        <dbReference type="EMBL" id="ALA59852.1"/>
    </source>
</evidence>
<name>A0A0K2GGW0_NITMO</name>
<reference evidence="2 3" key="1">
    <citation type="journal article" date="2015" name="Proc. Natl. Acad. Sci. U.S.A.">
        <title>Expanded metabolic versatility of ubiquitous nitrite-oxidizing bacteria from the genus Nitrospira.</title>
        <authorList>
            <person name="Koch H."/>
            <person name="Lucker S."/>
            <person name="Albertsen M."/>
            <person name="Kitzinger K."/>
            <person name="Herbold C."/>
            <person name="Spieck E."/>
            <person name="Nielsen P.H."/>
            <person name="Wagner M."/>
            <person name="Daims H."/>
        </authorList>
    </citation>
    <scope>NUCLEOTIDE SEQUENCE [LARGE SCALE GENOMIC DNA]</scope>
    <source>
        <strain evidence="2 3">NSP M-1</strain>
    </source>
</reference>
<evidence type="ECO:0000256" key="1">
    <source>
        <dbReference type="SAM" id="Phobius"/>
    </source>
</evidence>
<organism evidence="2 3">
    <name type="scientific">Nitrospira moscoviensis</name>
    <dbReference type="NCBI Taxonomy" id="42253"/>
    <lineage>
        <taxon>Bacteria</taxon>
        <taxon>Pseudomonadati</taxon>
        <taxon>Nitrospirota</taxon>
        <taxon>Nitrospiria</taxon>
        <taxon>Nitrospirales</taxon>
        <taxon>Nitrospiraceae</taxon>
        <taxon>Nitrospira</taxon>
    </lineage>
</organism>
<evidence type="ECO:0000313" key="3">
    <source>
        <dbReference type="Proteomes" id="UP000069205"/>
    </source>
</evidence>
<accession>A0A0K2GGW0</accession>
<dbReference type="PATRIC" id="fig|42253.5.peg.3413"/>
<keyword evidence="1" id="KW-0472">Membrane</keyword>
<dbReference type="AlphaFoldDB" id="A0A0K2GGW0"/>
<protein>
    <submittedName>
        <fullName evidence="2">Uncharacterized protein</fullName>
    </submittedName>
</protein>
<keyword evidence="1" id="KW-1133">Transmembrane helix</keyword>
<dbReference type="Proteomes" id="UP000069205">
    <property type="component" value="Chromosome"/>
</dbReference>
<dbReference type="KEGG" id="nmv:NITMOv2_3460"/>